<keyword evidence="1 5" id="KW-0489">Methyltransferase</keyword>
<dbReference type="InterPro" id="IPR029063">
    <property type="entry name" value="SAM-dependent_MTases_sf"/>
</dbReference>
<dbReference type="STRING" id="1344416.A0A138ZXZ8"/>
<reference evidence="8 9" key="1">
    <citation type="journal article" date="2015" name="Genome Biol. Evol.">
        <title>Phylogenomic analyses indicate that early fungi evolved digesting cell walls of algal ancestors of land plants.</title>
        <authorList>
            <person name="Chang Y."/>
            <person name="Wang S."/>
            <person name="Sekimoto S."/>
            <person name="Aerts A.L."/>
            <person name="Choi C."/>
            <person name="Clum A."/>
            <person name="LaButti K.M."/>
            <person name="Lindquist E.A."/>
            <person name="Yee Ngan C."/>
            <person name="Ohm R.A."/>
            <person name="Salamov A.A."/>
            <person name="Grigoriev I.V."/>
            <person name="Spatafora J.W."/>
            <person name="Berbee M.L."/>
        </authorList>
    </citation>
    <scope>NUCLEOTIDE SEQUENCE [LARGE SCALE GENOMIC DNA]</scope>
    <source>
        <strain evidence="8 9">JEL478</strain>
    </source>
</reference>
<evidence type="ECO:0000313" key="8">
    <source>
        <dbReference type="EMBL" id="KXS09013.1"/>
    </source>
</evidence>
<feature type="binding site" evidence="5">
    <location>
        <position position="170"/>
    </location>
    <ligand>
        <name>S-adenosyl-L-methionine</name>
        <dbReference type="ChEBI" id="CHEBI:59789"/>
    </ligand>
</feature>
<evidence type="ECO:0000256" key="1">
    <source>
        <dbReference type="ARBA" id="ARBA00022603"/>
    </source>
</evidence>
<dbReference type="OrthoDB" id="6093671at2759"/>
<keyword evidence="9" id="KW-1185">Reference proteome</keyword>
<dbReference type="PRINTS" id="PR02010">
    <property type="entry name" value="RCMT9"/>
</dbReference>
<dbReference type="PROSITE" id="PS51686">
    <property type="entry name" value="SAM_MT_RSMB_NOP"/>
    <property type="match status" value="1"/>
</dbReference>
<dbReference type="InterPro" id="IPR023269">
    <property type="entry name" value="RCMT_subfamily_9"/>
</dbReference>
<feature type="domain" description="SAM-dependent MTase RsmB/NOP-type" evidence="7">
    <location>
        <begin position="31"/>
        <end position="435"/>
    </location>
</feature>
<protein>
    <submittedName>
        <fullName evidence="8">S-adenosyl-L-methionine-dependent methyltransferase</fullName>
    </submittedName>
</protein>
<evidence type="ECO:0000313" key="9">
    <source>
        <dbReference type="Proteomes" id="UP000070544"/>
    </source>
</evidence>
<dbReference type="GO" id="GO:0008173">
    <property type="term" value="F:RNA methyltransferase activity"/>
    <property type="evidence" value="ECO:0007669"/>
    <property type="project" value="InterPro"/>
</dbReference>
<feature type="binding site" evidence="5">
    <location>
        <position position="197"/>
    </location>
    <ligand>
        <name>S-adenosyl-L-methionine</name>
        <dbReference type="ChEBI" id="CHEBI:59789"/>
    </ligand>
</feature>
<keyword evidence="3 5" id="KW-0949">S-adenosyl-L-methionine</keyword>
<dbReference type="Proteomes" id="UP000070544">
    <property type="component" value="Unassembled WGS sequence"/>
</dbReference>
<name>A0A138ZXZ8_GONPJ</name>
<dbReference type="PANTHER" id="PTHR22807">
    <property type="entry name" value="NOP2 YEAST -RELATED NOL1/NOP2/FMU SUN DOMAIN-CONTAINING"/>
    <property type="match status" value="1"/>
</dbReference>
<sequence length="436" mass="47743">MEAATTDPFTPTNAPPPVFLSFLASQGLTLEDCLPDAPTNRFFRIRADPSQHDEIVRELEKELECTPAPVAWLPNFYSIPADVKISSTEAYKKGFIFGMDASSGVAVMALDVQPHHHVLDLCAAPGAKLCLIYDTMLALASSSLSSSSSPSSQTASSSPDVFPGTITGVDISKDRLATCKSILKKCRVNRARLYATDGTTFDVGAPVLVRRRAAVGASLPKAGDSDDASPNISLGEDEDDLAHPVQQIDTQNTPAPLLTSNDTSAKTVSDRTTPPAFSHQKPFHIPRLLRLPPSPTPILYDRVLVDAECTHEGSSVHLRKYTGWWDWSRFEEKFFGEGRVEGLPEMQGRLLENAWRMVKPGGLVVYSTCSLAPTQNEHVLLPFLHAHPTARLERIPGWEDRPASQPKADGLEGAERFEWRKSGTKGFFVARVRKLE</sequence>
<dbReference type="GO" id="GO:0003723">
    <property type="term" value="F:RNA binding"/>
    <property type="evidence" value="ECO:0007669"/>
    <property type="project" value="UniProtKB-UniRule"/>
</dbReference>
<dbReference type="InterPro" id="IPR001678">
    <property type="entry name" value="MeTrfase_RsmB-F_NOP2_dom"/>
</dbReference>
<dbReference type="AlphaFoldDB" id="A0A138ZXZ8"/>
<dbReference type="InterPro" id="IPR049560">
    <property type="entry name" value="MeTrfase_RsmB-F_NOP2_cat"/>
</dbReference>
<dbReference type="Pfam" id="PF01189">
    <property type="entry name" value="Methyltr_RsmB-F"/>
    <property type="match status" value="1"/>
</dbReference>
<dbReference type="EMBL" id="KQ965899">
    <property type="protein sequence ID" value="KXS09013.1"/>
    <property type="molecule type" value="Genomic_DNA"/>
</dbReference>
<comment type="caution">
    <text evidence="5">Lacks conserved residue(s) required for the propagation of feature annotation.</text>
</comment>
<evidence type="ECO:0000256" key="2">
    <source>
        <dbReference type="ARBA" id="ARBA00022679"/>
    </source>
</evidence>
<dbReference type="Gene3D" id="3.40.50.150">
    <property type="entry name" value="Vaccinia Virus protein VP39"/>
    <property type="match status" value="1"/>
</dbReference>
<evidence type="ECO:0000256" key="4">
    <source>
        <dbReference type="ARBA" id="ARBA00022884"/>
    </source>
</evidence>
<dbReference type="InterPro" id="IPR023267">
    <property type="entry name" value="RCMT"/>
</dbReference>
<dbReference type="PANTHER" id="PTHR22807:SF16">
    <property type="entry name" value="SAM-DEPENDENT MTASE RSMB_NOP-TYPE DOMAIN-CONTAINING PROTEIN"/>
    <property type="match status" value="1"/>
</dbReference>
<evidence type="ECO:0000256" key="6">
    <source>
        <dbReference type="SAM" id="MobiDB-lite"/>
    </source>
</evidence>
<keyword evidence="4 5" id="KW-0694">RNA-binding</keyword>
<gene>
    <name evidence="8" type="ORF">M427DRAFT_161188</name>
</gene>
<feature type="binding site" evidence="5">
    <location>
        <position position="306"/>
    </location>
    <ligand>
        <name>S-adenosyl-L-methionine</name>
        <dbReference type="ChEBI" id="CHEBI:59789"/>
    </ligand>
</feature>
<comment type="similarity">
    <text evidence="5">Belongs to the class I-like SAM-binding methyltransferase superfamily. RsmB/NOP family.</text>
</comment>
<organism evidence="8 9">
    <name type="scientific">Gonapodya prolifera (strain JEL478)</name>
    <name type="common">Monoblepharis prolifera</name>
    <dbReference type="NCBI Taxonomy" id="1344416"/>
    <lineage>
        <taxon>Eukaryota</taxon>
        <taxon>Fungi</taxon>
        <taxon>Fungi incertae sedis</taxon>
        <taxon>Chytridiomycota</taxon>
        <taxon>Chytridiomycota incertae sedis</taxon>
        <taxon>Monoblepharidomycetes</taxon>
        <taxon>Monoblepharidales</taxon>
        <taxon>Gonapodyaceae</taxon>
        <taxon>Gonapodya</taxon>
    </lineage>
</organism>
<accession>A0A138ZXZ8</accession>
<feature type="region of interest" description="Disordered" evidence="6">
    <location>
        <begin position="249"/>
        <end position="279"/>
    </location>
</feature>
<feature type="region of interest" description="Disordered" evidence="6">
    <location>
        <begin position="216"/>
        <end position="237"/>
    </location>
</feature>
<evidence type="ECO:0000256" key="5">
    <source>
        <dbReference type="PROSITE-ProRule" id="PRU01023"/>
    </source>
</evidence>
<dbReference type="GO" id="GO:0001510">
    <property type="term" value="P:RNA methylation"/>
    <property type="evidence" value="ECO:0007669"/>
    <property type="project" value="InterPro"/>
</dbReference>
<dbReference type="PRINTS" id="PR02008">
    <property type="entry name" value="RCMTFAMILY"/>
</dbReference>
<evidence type="ECO:0000256" key="3">
    <source>
        <dbReference type="ARBA" id="ARBA00022691"/>
    </source>
</evidence>
<feature type="active site" description="Nucleophile" evidence="5">
    <location>
        <position position="369"/>
    </location>
</feature>
<evidence type="ECO:0000259" key="7">
    <source>
        <dbReference type="PROSITE" id="PS51686"/>
    </source>
</evidence>
<proteinExistence type="inferred from homology"/>
<dbReference type="SUPFAM" id="SSF53335">
    <property type="entry name" value="S-adenosyl-L-methionine-dependent methyltransferases"/>
    <property type="match status" value="1"/>
</dbReference>
<dbReference type="OMA" id="NEAIVEW"/>
<keyword evidence="2 5" id="KW-0808">Transferase</keyword>
<feature type="compositionally biased region" description="Polar residues" evidence="6">
    <location>
        <begin position="249"/>
        <end position="272"/>
    </location>
</feature>